<accession>A0A9J7HR65</accession>
<dbReference type="InterPro" id="IPR000436">
    <property type="entry name" value="Sushi_SCR_CCP_dom"/>
</dbReference>
<dbReference type="InterPro" id="IPR014716">
    <property type="entry name" value="Fibrinogen_a/b/g_C_1"/>
</dbReference>
<gene>
    <name evidence="5" type="primary">LOC118407935</name>
</gene>
<dbReference type="PROSITE" id="PS50923">
    <property type="entry name" value="SUSHI"/>
    <property type="match status" value="1"/>
</dbReference>
<feature type="domain" description="Sushi" evidence="3">
    <location>
        <begin position="1"/>
        <end position="50"/>
    </location>
</feature>
<dbReference type="GeneID" id="118407935"/>
<dbReference type="PANTHER" id="PTHR46748:SF1">
    <property type="entry name" value="IGGFC-BINDING PROTEIN N-TERMINAL DOMAIN-CONTAINING PROTEIN"/>
    <property type="match status" value="1"/>
</dbReference>
<reference evidence="5" key="1">
    <citation type="submission" date="2025-08" db="UniProtKB">
        <authorList>
            <consortium name="RefSeq"/>
        </authorList>
    </citation>
    <scope>IDENTIFICATION</scope>
    <source>
        <strain evidence="5">S238N-H82</strain>
        <tissue evidence="5">Testes</tissue>
    </source>
</reference>
<evidence type="ECO:0000313" key="5">
    <source>
        <dbReference type="RefSeq" id="XP_035664404.1"/>
    </source>
</evidence>
<evidence type="ECO:0000259" key="3">
    <source>
        <dbReference type="PROSITE" id="PS50923"/>
    </source>
</evidence>
<dbReference type="Gene3D" id="2.10.70.10">
    <property type="entry name" value="Complement Module, domain 1"/>
    <property type="match status" value="1"/>
</dbReference>
<dbReference type="PANTHER" id="PTHR46748">
    <property type="entry name" value="LRRNT DOMAIN-CONTAINING PROTEIN"/>
    <property type="match status" value="1"/>
</dbReference>
<comment type="caution">
    <text evidence="2">Lacks conserved residue(s) required for the propagation of feature annotation.</text>
</comment>
<keyword evidence="4" id="KW-1185">Reference proteome</keyword>
<organism evidence="4 5">
    <name type="scientific">Branchiostoma floridae</name>
    <name type="common">Florida lancelet</name>
    <name type="synonym">Amphioxus</name>
    <dbReference type="NCBI Taxonomy" id="7739"/>
    <lineage>
        <taxon>Eukaryota</taxon>
        <taxon>Metazoa</taxon>
        <taxon>Chordata</taxon>
        <taxon>Cephalochordata</taxon>
        <taxon>Leptocardii</taxon>
        <taxon>Amphioxiformes</taxon>
        <taxon>Branchiostomatidae</taxon>
        <taxon>Branchiostoma</taxon>
    </lineage>
</organism>
<keyword evidence="1" id="KW-1015">Disulfide bond</keyword>
<dbReference type="CDD" id="cd00033">
    <property type="entry name" value="CCP"/>
    <property type="match status" value="1"/>
</dbReference>
<protein>
    <submittedName>
        <fullName evidence="5">Uncharacterized protein LOC118407935</fullName>
    </submittedName>
</protein>
<dbReference type="SUPFAM" id="SSF56496">
    <property type="entry name" value="Fibrinogen C-terminal domain-like"/>
    <property type="match status" value="1"/>
</dbReference>
<evidence type="ECO:0000256" key="1">
    <source>
        <dbReference type="ARBA" id="ARBA00023157"/>
    </source>
</evidence>
<dbReference type="KEGG" id="bfo:118407935"/>
<dbReference type="NCBIfam" id="NF040941">
    <property type="entry name" value="GGGWT_bact"/>
    <property type="match status" value="1"/>
</dbReference>
<evidence type="ECO:0000256" key="2">
    <source>
        <dbReference type="PROSITE-ProRule" id="PRU00302"/>
    </source>
</evidence>
<evidence type="ECO:0000313" key="4">
    <source>
        <dbReference type="Proteomes" id="UP000001554"/>
    </source>
</evidence>
<keyword evidence="2" id="KW-0768">Sushi</keyword>
<dbReference type="AlphaFoldDB" id="A0A9J7HR65"/>
<dbReference type="OrthoDB" id="406096at2759"/>
<dbReference type="RefSeq" id="XP_035664404.1">
    <property type="nucleotide sequence ID" value="XM_035808511.1"/>
</dbReference>
<dbReference type="InterPro" id="IPR036056">
    <property type="entry name" value="Fibrinogen-like_C"/>
</dbReference>
<name>A0A9J7HR65_BRAFL</name>
<dbReference type="Proteomes" id="UP000001554">
    <property type="component" value="Unplaced"/>
</dbReference>
<sequence>MTCNSGQEFRYPEACNFVCNRGYKLTHTTSRVRHCQTDATWSGNDAECIAYASCAALKDVGYTTSGSYVIDPDGPDFGAEPFSVYCDFPRGTTVISHDSESRTSVSPRCNPAGCYKRNRVLWPATGADGSCDGPV</sequence>
<dbReference type="Pfam" id="PF00084">
    <property type="entry name" value="Sushi"/>
    <property type="match status" value="1"/>
</dbReference>
<dbReference type="Gene3D" id="3.90.215.10">
    <property type="entry name" value="Gamma Fibrinogen, chain A, domain 1"/>
    <property type="match status" value="1"/>
</dbReference>
<dbReference type="InterPro" id="IPR035976">
    <property type="entry name" value="Sushi/SCR/CCP_sf"/>
</dbReference>
<dbReference type="SUPFAM" id="SSF57535">
    <property type="entry name" value="Complement control module/SCR domain"/>
    <property type="match status" value="1"/>
</dbReference>
<proteinExistence type="predicted"/>